<dbReference type="EMBL" id="JXTB01000660">
    <property type="protein sequence ID" value="PON34427.1"/>
    <property type="molecule type" value="Genomic_DNA"/>
</dbReference>
<comment type="caution">
    <text evidence="5">The sequence shown here is derived from an EMBL/GenBank/DDBJ whole genome shotgun (WGS) entry which is preliminary data.</text>
</comment>
<dbReference type="GO" id="GO:0006952">
    <property type="term" value="P:defense response"/>
    <property type="evidence" value="ECO:0007669"/>
    <property type="project" value="UniProtKB-KW"/>
</dbReference>
<keyword evidence="1" id="KW-0677">Repeat</keyword>
<sequence length="208" mass="23357">MALEFMGGALLSASLQALFERLSSGEVLAYLQGKSTRSCDFVELVGKPKLVLNSMTAVLDDAEQKQIRNKPGVEAWLDELQDAVYEADDILDEIEYDALQLKVEADQSRGSSSKVRNLFKKIERPSNFFSRSHSSNSGDMKRKIKNILARFEDIAKQKDLLDLKKVTLRQKTSQRIPSTSLPDETEVYGRDGNKDVVRKVLLSNDNLS</sequence>
<evidence type="ECO:0000259" key="4">
    <source>
        <dbReference type="Pfam" id="PF18052"/>
    </source>
</evidence>
<evidence type="ECO:0000256" key="1">
    <source>
        <dbReference type="ARBA" id="ARBA00022737"/>
    </source>
</evidence>
<gene>
    <name evidence="5" type="ORF">PanWU01x14_344570</name>
</gene>
<dbReference type="GO" id="GO:0000166">
    <property type="term" value="F:nucleotide binding"/>
    <property type="evidence" value="ECO:0007669"/>
    <property type="project" value="UniProtKB-KW"/>
</dbReference>
<keyword evidence="2" id="KW-0547">Nucleotide-binding</keyword>
<dbReference type="Proteomes" id="UP000237105">
    <property type="component" value="Unassembled WGS sequence"/>
</dbReference>
<dbReference type="STRING" id="3476.A0A2P5AD06"/>
<dbReference type="Pfam" id="PF18052">
    <property type="entry name" value="Rx_N"/>
    <property type="match status" value="1"/>
</dbReference>
<keyword evidence="6" id="KW-1185">Reference proteome</keyword>
<evidence type="ECO:0000313" key="6">
    <source>
        <dbReference type="Proteomes" id="UP000237105"/>
    </source>
</evidence>
<dbReference type="OrthoDB" id="1700985at2759"/>
<dbReference type="AlphaFoldDB" id="A0A2P5AD06"/>
<keyword evidence="3" id="KW-0611">Plant defense</keyword>
<protein>
    <recommendedName>
        <fullName evidence="4">Disease resistance N-terminal domain-containing protein</fullName>
    </recommendedName>
</protein>
<dbReference type="Gene3D" id="1.20.5.4130">
    <property type="match status" value="1"/>
</dbReference>
<proteinExistence type="predicted"/>
<reference evidence="6" key="1">
    <citation type="submission" date="2016-06" db="EMBL/GenBank/DDBJ databases">
        <title>Parallel loss of symbiosis genes in relatives of nitrogen-fixing non-legume Parasponia.</title>
        <authorList>
            <person name="Van Velzen R."/>
            <person name="Holmer R."/>
            <person name="Bu F."/>
            <person name="Rutten L."/>
            <person name="Van Zeijl A."/>
            <person name="Liu W."/>
            <person name="Santuari L."/>
            <person name="Cao Q."/>
            <person name="Sharma T."/>
            <person name="Shen D."/>
            <person name="Roswanjaya Y."/>
            <person name="Wardhani T."/>
            <person name="Kalhor M.S."/>
            <person name="Jansen J."/>
            <person name="Van den Hoogen J."/>
            <person name="Gungor B."/>
            <person name="Hartog M."/>
            <person name="Hontelez J."/>
            <person name="Verver J."/>
            <person name="Yang W.-C."/>
            <person name="Schijlen E."/>
            <person name="Repin R."/>
            <person name="Schilthuizen M."/>
            <person name="Schranz E."/>
            <person name="Heidstra R."/>
            <person name="Miyata K."/>
            <person name="Fedorova E."/>
            <person name="Kohlen W."/>
            <person name="Bisseling T."/>
            <person name="Smit S."/>
            <person name="Geurts R."/>
        </authorList>
    </citation>
    <scope>NUCLEOTIDE SEQUENCE [LARGE SCALE GENOMIC DNA]</scope>
    <source>
        <strain evidence="6">cv. WU1-14</strain>
    </source>
</reference>
<dbReference type="InterPro" id="IPR041118">
    <property type="entry name" value="Rx_N"/>
</dbReference>
<evidence type="ECO:0000313" key="5">
    <source>
        <dbReference type="EMBL" id="PON34427.1"/>
    </source>
</evidence>
<accession>A0A2P5AD06</accession>
<evidence type="ECO:0000256" key="3">
    <source>
        <dbReference type="ARBA" id="ARBA00022821"/>
    </source>
</evidence>
<feature type="domain" description="Disease resistance N-terminal" evidence="4">
    <location>
        <begin position="12"/>
        <end position="108"/>
    </location>
</feature>
<organism evidence="5 6">
    <name type="scientific">Parasponia andersonii</name>
    <name type="common">Sponia andersonii</name>
    <dbReference type="NCBI Taxonomy" id="3476"/>
    <lineage>
        <taxon>Eukaryota</taxon>
        <taxon>Viridiplantae</taxon>
        <taxon>Streptophyta</taxon>
        <taxon>Embryophyta</taxon>
        <taxon>Tracheophyta</taxon>
        <taxon>Spermatophyta</taxon>
        <taxon>Magnoliopsida</taxon>
        <taxon>eudicotyledons</taxon>
        <taxon>Gunneridae</taxon>
        <taxon>Pentapetalae</taxon>
        <taxon>rosids</taxon>
        <taxon>fabids</taxon>
        <taxon>Rosales</taxon>
        <taxon>Cannabaceae</taxon>
        <taxon>Parasponia</taxon>
    </lineage>
</organism>
<evidence type="ECO:0000256" key="2">
    <source>
        <dbReference type="ARBA" id="ARBA00022741"/>
    </source>
</evidence>
<name>A0A2P5AD06_PARAD</name>